<protein>
    <submittedName>
        <fullName evidence="1">Uncharacterized protein</fullName>
    </submittedName>
</protein>
<proteinExistence type="predicted"/>
<organism evidence="1 2">
    <name type="scientific">Pyropia yezoensis</name>
    <name type="common">Susabi-nori</name>
    <name type="synonym">Porphyra yezoensis</name>
    <dbReference type="NCBI Taxonomy" id="2788"/>
    <lineage>
        <taxon>Eukaryota</taxon>
        <taxon>Rhodophyta</taxon>
        <taxon>Bangiophyceae</taxon>
        <taxon>Bangiales</taxon>
        <taxon>Bangiaceae</taxon>
        <taxon>Pyropia</taxon>
    </lineage>
</organism>
<dbReference type="EMBL" id="CM020620">
    <property type="protein sequence ID" value="KAK1867337.1"/>
    <property type="molecule type" value="Genomic_DNA"/>
</dbReference>
<sequence>MATTRRPSLLVALSAGGATVLVDPVFGRVVGPAWAPAPVRLQGLPFEDVAGLAAVLAAAAAGPVTVAITHGHHDHADEQSVAALADALPDARWVVPLGLAAWLHRAAPSVPPAASLWGGYVLSAPRVTLYAVGDSGDCPVWAEVAAALGPIHGVAVPIGATHPRPLMRAQHMDAAEAVALAATVGAKVGVAVHWGTFVLTTEGVLQPLEALAAANARAPGGGVVLAASVGEPVEVVGEPPEGAAAKTEEEEAGAIGEGAAVAP</sequence>
<comment type="caution">
    <text evidence="1">The sequence shown here is derived from an EMBL/GenBank/DDBJ whole genome shotgun (WGS) entry which is preliminary data.</text>
</comment>
<gene>
    <name evidence="1" type="ORF">I4F81_009844</name>
</gene>
<evidence type="ECO:0000313" key="2">
    <source>
        <dbReference type="Proteomes" id="UP000798662"/>
    </source>
</evidence>
<accession>A0ACC3CAZ9</accession>
<evidence type="ECO:0000313" key="1">
    <source>
        <dbReference type="EMBL" id="KAK1867337.1"/>
    </source>
</evidence>
<keyword evidence="2" id="KW-1185">Reference proteome</keyword>
<name>A0ACC3CAZ9_PYRYE</name>
<dbReference type="Proteomes" id="UP000798662">
    <property type="component" value="Chromosome 3"/>
</dbReference>
<reference evidence="1" key="1">
    <citation type="submission" date="2019-11" db="EMBL/GenBank/DDBJ databases">
        <title>Nori genome reveals adaptations in red seaweeds to the harsh intertidal environment.</title>
        <authorList>
            <person name="Wang D."/>
            <person name="Mao Y."/>
        </authorList>
    </citation>
    <scope>NUCLEOTIDE SEQUENCE</scope>
    <source>
        <tissue evidence="1">Gametophyte</tissue>
    </source>
</reference>